<dbReference type="InterPro" id="IPR016055">
    <property type="entry name" value="A-D-PHexomutase_a/b/a-I/II/III"/>
</dbReference>
<dbReference type="AlphaFoldDB" id="A0A0W0VJP1"/>
<dbReference type="InterPro" id="IPR005846">
    <property type="entry name" value="A-D-PHexomutase_a/b/a-III"/>
</dbReference>
<comment type="caution">
    <text evidence="15">The sequence shown here is derived from an EMBL/GenBank/DDBJ whole genome shotgun (WGS) entry which is preliminary data.</text>
</comment>
<evidence type="ECO:0000256" key="4">
    <source>
        <dbReference type="ARBA" id="ARBA00010231"/>
    </source>
</evidence>
<feature type="domain" description="Alpha-D-phosphohexomutase alpha/beta/alpha" evidence="12">
    <location>
        <begin position="23"/>
        <end position="151"/>
    </location>
</feature>
<sequence>MDLAAQGEVNLQLYQYKPVTKSVFRAYDIRGVIGEQLDENSFYSIGKAISCRLAGINQSSIFLARDGRLSSEALARALRQGLLDSGIDVFDLGEVPTPLMYFATHTQGIDCGLMVTGSHNPADYNGIKMVLQGSTLANDEIDLLYELHQSAKQLSGAGRYKALDLIGPYCQRIVSDIKLGRPLKVVVDCGNGIAGPIAPELIKRLGCEVIPLYCEVDGTFPNHHPDPTVEANLLDLKAMVLQHQADIGLAFDGDADRLGVVTNEGELVWPDRLMMLYACDILKNNPGSTIVFDVKCSAHLARVIAEKGGVAKMCPTGHSLVKKFMRQEQAELAGEMSGHIFFKNRWYGFDDALYSACRLLEILSYSRESVSEQFQRIPDSINTPEIKIPLPDEEKFIFMRRFSEQASFPEASLITVDGVRVEFEKGWGLIRASNTTPCLVARFEAIDTASLHEIQALFKTQLLAVDKSLAIPF</sequence>
<evidence type="ECO:0000259" key="13">
    <source>
        <dbReference type="Pfam" id="PF02879"/>
    </source>
</evidence>
<evidence type="ECO:0000256" key="8">
    <source>
        <dbReference type="ARBA" id="ARBA00022842"/>
    </source>
</evidence>
<comment type="similarity">
    <text evidence="4 10">Belongs to the phosphohexose mutase family.</text>
</comment>
<evidence type="ECO:0000256" key="7">
    <source>
        <dbReference type="ARBA" id="ARBA00022723"/>
    </source>
</evidence>
<evidence type="ECO:0000256" key="9">
    <source>
        <dbReference type="ARBA" id="ARBA00023235"/>
    </source>
</evidence>
<dbReference type="InterPro" id="IPR036900">
    <property type="entry name" value="A-D-PHexomutase_C_sf"/>
</dbReference>
<feature type="domain" description="Alpha-D-phosphohexomutase alpha/beta/alpha" evidence="14">
    <location>
        <begin position="270"/>
        <end position="377"/>
    </location>
</feature>
<evidence type="ECO:0000259" key="12">
    <source>
        <dbReference type="Pfam" id="PF02878"/>
    </source>
</evidence>
<comment type="catalytic activity">
    <reaction evidence="1">
        <text>alpha-D-mannose 1-phosphate = D-mannose 6-phosphate</text>
        <dbReference type="Rhea" id="RHEA:11140"/>
        <dbReference type="ChEBI" id="CHEBI:58409"/>
        <dbReference type="ChEBI" id="CHEBI:58735"/>
        <dbReference type="EC" id="5.4.2.8"/>
    </reaction>
</comment>
<dbReference type="Gene3D" id="3.40.120.10">
    <property type="entry name" value="Alpha-D-Glucose-1,6-Bisphosphate, subunit A, domain 3"/>
    <property type="match status" value="3"/>
</dbReference>
<keyword evidence="6" id="KW-0597">Phosphoprotein</keyword>
<evidence type="ECO:0000256" key="6">
    <source>
        <dbReference type="ARBA" id="ARBA00022553"/>
    </source>
</evidence>
<dbReference type="InterPro" id="IPR016066">
    <property type="entry name" value="A-D-PHexomutase_CS"/>
</dbReference>
<evidence type="ECO:0000313" key="15">
    <source>
        <dbReference type="EMBL" id="KTD20318.1"/>
    </source>
</evidence>
<dbReference type="OrthoDB" id="9803322at2"/>
<dbReference type="RefSeq" id="WP_058529661.1">
    <property type="nucleotide sequence ID" value="NZ_CAAAHZ010000010.1"/>
</dbReference>
<dbReference type="Gene3D" id="3.30.310.50">
    <property type="entry name" value="Alpha-D-phosphohexomutase, C-terminal domain"/>
    <property type="match status" value="1"/>
</dbReference>
<feature type="domain" description="Alpha-D-phosphohexomutase alpha/beta/alpha" evidence="13">
    <location>
        <begin position="169"/>
        <end position="265"/>
    </location>
</feature>
<dbReference type="EMBL" id="LNYK01000026">
    <property type="protein sequence ID" value="KTD20318.1"/>
    <property type="molecule type" value="Genomic_DNA"/>
</dbReference>
<evidence type="ECO:0000259" key="14">
    <source>
        <dbReference type="Pfam" id="PF02880"/>
    </source>
</evidence>
<evidence type="ECO:0000259" key="11">
    <source>
        <dbReference type="Pfam" id="PF00408"/>
    </source>
</evidence>
<dbReference type="STRING" id="45068.Llon_1671"/>
<accession>A0A0W0VJP1</accession>
<dbReference type="InterPro" id="IPR005844">
    <property type="entry name" value="A-D-PHexomutase_a/b/a-I"/>
</dbReference>
<organism evidence="15 16">
    <name type="scientific">Legionella londiniensis</name>
    <dbReference type="NCBI Taxonomy" id="45068"/>
    <lineage>
        <taxon>Bacteria</taxon>
        <taxon>Pseudomonadati</taxon>
        <taxon>Pseudomonadota</taxon>
        <taxon>Gammaproteobacteria</taxon>
        <taxon>Legionellales</taxon>
        <taxon>Legionellaceae</taxon>
        <taxon>Legionella</taxon>
    </lineage>
</organism>
<evidence type="ECO:0000256" key="2">
    <source>
        <dbReference type="ARBA" id="ARBA00001946"/>
    </source>
</evidence>
<evidence type="ECO:0000313" key="16">
    <source>
        <dbReference type="Proteomes" id="UP000054997"/>
    </source>
</evidence>
<dbReference type="GO" id="GO:0005975">
    <property type="term" value="P:carbohydrate metabolic process"/>
    <property type="evidence" value="ECO:0007669"/>
    <property type="project" value="InterPro"/>
</dbReference>
<dbReference type="PANTHER" id="PTHR43771">
    <property type="entry name" value="PHOSPHOMANNOMUTASE"/>
    <property type="match status" value="1"/>
</dbReference>
<proteinExistence type="inferred from homology"/>
<dbReference type="Pfam" id="PF02880">
    <property type="entry name" value="PGM_PMM_III"/>
    <property type="match status" value="1"/>
</dbReference>
<dbReference type="Pfam" id="PF02878">
    <property type="entry name" value="PGM_PMM_I"/>
    <property type="match status" value="1"/>
</dbReference>
<evidence type="ECO:0000256" key="5">
    <source>
        <dbReference type="ARBA" id="ARBA00012730"/>
    </source>
</evidence>
<dbReference type="Proteomes" id="UP000054997">
    <property type="component" value="Unassembled WGS sequence"/>
</dbReference>
<dbReference type="PRINTS" id="PR00509">
    <property type="entry name" value="PGMPMM"/>
</dbReference>
<evidence type="ECO:0000256" key="1">
    <source>
        <dbReference type="ARBA" id="ARBA00000586"/>
    </source>
</evidence>
<protein>
    <recommendedName>
        <fullName evidence="5">phosphomannomutase</fullName>
        <ecNumber evidence="5">5.4.2.8</ecNumber>
    </recommendedName>
</protein>
<dbReference type="Pfam" id="PF00408">
    <property type="entry name" value="PGM_PMM_IV"/>
    <property type="match status" value="1"/>
</dbReference>
<dbReference type="EC" id="5.4.2.8" evidence="5"/>
<comment type="pathway">
    <text evidence="3">Nucleotide-sugar biosynthesis; GDP-alpha-D-mannose biosynthesis; alpha-D-mannose 1-phosphate from D-fructose 6-phosphate: step 2/2.</text>
</comment>
<evidence type="ECO:0000256" key="3">
    <source>
        <dbReference type="ARBA" id="ARBA00004699"/>
    </source>
</evidence>
<comment type="cofactor">
    <cofactor evidence="2">
        <name>Mg(2+)</name>
        <dbReference type="ChEBI" id="CHEBI:18420"/>
    </cofactor>
</comment>
<dbReference type="InterPro" id="IPR005841">
    <property type="entry name" value="Alpha-D-phosphohexomutase_SF"/>
</dbReference>
<dbReference type="GO" id="GO:0000287">
    <property type="term" value="F:magnesium ion binding"/>
    <property type="evidence" value="ECO:0007669"/>
    <property type="project" value="InterPro"/>
</dbReference>
<keyword evidence="9" id="KW-0413">Isomerase</keyword>
<gene>
    <name evidence="15" type="primary">algC</name>
    <name evidence="15" type="ORF">Llon_1671</name>
</gene>
<name>A0A0W0VJP1_9GAMM</name>
<dbReference type="FunFam" id="3.40.120.10:FF:000021">
    <property type="entry name" value="Phosphomannomutase/phosphoglucomutase"/>
    <property type="match status" value="1"/>
</dbReference>
<dbReference type="PANTHER" id="PTHR43771:SF2">
    <property type="entry name" value="PHOSPHOMANNOMUTASE_PHOSPHOGLUCOMUTASE"/>
    <property type="match status" value="1"/>
</dbReference>
<dbReference type="InterPro" id="IPR005845">
    <property type="entry name" value="A-D-PHexomutase_a/b/a-II"/>
</dbReference>
<dbReference type="Pfam" id="PF02879">
    <property type="entry name" value="PGM_PMM_II"/>
    <property type="match status" value="1"/>
</dbReference>
<keyword evidence="8 10" id="KW-0460">Magnesium</keyword>
<reference evidence="15 16" key="1">
    <citation type="submission" date="2015-11" db="EMBL/GenBank/DDBJ databases">
        <title>Genomic analysis of 38 Legionella species identifies large and diverse effector repertoires.</title>
        <authorList>
            <person name="Burstein D."/>
            <person name="Amaro F."/>
            <person name="Zusman T."/>
            <person name="Lifshitz Z."/>
            <person name="Cohen O."/>
            <person name="Gilbert J.A."/>
            <person name="Pupko T."/>
            <person name="Shuman H.A."/>
            <person name="Segal G."/>
        </authorList>
    </citation>
    <scope>NUCLEOTIDE SEQUENCE [LARGE SCALE GENOMIC DNA]</scope>
    <source>
        <strain evidence="15 16">ATCC 49505</strain>
    </source>
</reference>
<evidence type="ECO:0000256" key="10">
    <source>
        <dbReference type="RuleBase" id="RU004326"/>
    </source>
</evidence>
<dbReference type="InterPro" id="IPR005843">
    <property type="entry name" value="A-D-PHexomutase_C"/>
</dbReference>
<dbReference type="GO" id="GO:0004615">
    <property type="term" value="F:phosphomannomutase activity"/>
    <property type="evidence" value="ECO:0007669"/>
    <property type="project" value="UniProtKB-EC"/>
</dbReference>
<keyword evidence="16" id="KW-1185">Reference proteome</keyword>
<dbReference type="CDD" id="cd03089">
    <property type="entry name" value="PMM_PGM"/>
    <property type="match status" value="1"/>
</dbReference>
<feature type="domain" description="Alpha-D-phosphohexomutase C-terminal" evidence="11">
    <location>
        <begin position="385"/>
        <end position="457"/>
    </location>
</feature>
<dbReference type="SUPFAM" id="SSF55957">
    <property type="entry name" value="Phosphoglucomutase, C-terminal domain"/>
    <property type="match status" value="1"/>
</dbReference>
<dbReference type="PROSITE" id="PS00710">
    <property type="entry name" value="PGM_PMM"/>
    <property type="match status" value="1"/>
</dbReference>
<dbReference type="PATRIC" id="fig|45068.5.peg.1811"/>
<dbReference type="SUPFAM" id="SSF53738">
    <property type="entry name" value="Phosphoglucomutase, first 3 domains"/>
    <property type="match status" value="3"/>
</dbReference>
<keyword evidence="7 10" id="KW-0479">Metal-binding</keyword>